<keyword evidence="6" id="KW-1003">Cell membrane</keyword>
<evidence type="ECO:0000259" key="7">
    <source>
        <dbReference type="PROSITE" id="PS51012"/>
    </source>
</evidence>
<feature type="transmembrane region" description="Helical" evidence="6">
    <location>
        <begin position="240"/>
        <end position="259"/>
    </location>
</feature>
<keyword evidence="9" id="KW-1185">Reference proteome</keyword>
<keyword evidence="2 6" id="KW-0812">Transmembrane</keyword>
<evidence type="ECO:0000256" key="2">
    <source>
        <dbReference type="ARBA" id="ARBA00022692"/>
    </source>
</evidence>
<dbReference type="InterPro" id="IPR047817">
    <property type="entry name" value="ABC2_TM_bact-type"/>
</dbReference>
<dbReference type="OrthoDB" id="670210at2"/>
<evidence type="ECO:0000313" key="9">
    <source>
        <dbReference type="Proteomes" id="UP000309133"/>
    </source>
</evidence>
<dbReference type="EMBL" id="SSSM01000001">
    <property type="protein sequence ID" value="THG32882.1"/>
    <property type="molecule type" value="Genomic_DNA"/>
</dbReference>
<evidence type="ECO:0000256" key="4">
    <source>
        <dbReference type="ARBA" id="ARBA00023136"/>
    </source>
</evidence>
<gene>
    <name evidence="8" type="ORF">E6C64_00440</name>
</gene>
<dbReference type="GO" id="GO:0046677">
    <property type="term" value="P:response to antibiotic"/>
    <property type="evidence" value="ECO:0007669"/>
    <property type="project" value="UniProtKB-KW"/>
</dbReference>
<evidence type="ECO:0000256" key="1">
    <source>
        <dbReference type="ARBA" id="ARBA00004141"/>
    </source>
</evidence>
<dbReference type="RefSeq" id="WP_136425663.1">
    <property type="nucleotide sequence ID" value="NZ_SSSM01000001.1"/>
</dbReference>
<dbReference type="Proteomes" id="UP000309133">
    <property type="component" value="Unassembled WGS sequence"/>
</dbReference>
<proteinExistence type="inferred from homology"/>
<sequence>MTTLASSTAFVPRPLAPFTEEGVFIRRALLHSLRNTESAVMAIMLPVMLMLLFTFVFGGAIDGSGDYVDYVVPGIILLCAGFGAAATAVSVSQDMTTGIIDRFRTMPIRASAVLTGHIVASLVRNLIATGVVIGVALLVGFRPNGGVVDWIAAIALVALYILAITSLFAAVGLAASNAEAASGYGFILLFLPYLSSAFVPVETMPAWLQWFAAHQPVTPLVETIRALLLGGDASTRWPTAVAWSVGIIVAASIWGALLFRRKAGRR</sequence>
<evidence type="ECO:0000256" key="6">
    <source>
        <dbReference type="RuleBase" id="RU361157"/>
    </source>
</evidence>
<comment type="caution">
    <text evidence="8">The sequence shown here is derived from an EMBL/GenBank/DDBJ whole genome shotgun (WGS) entry which is preliminary data.</text>
</comment>
<dbReference type="PANTHER" id="PTHR43229:SF2">
    <property type="entry name" value="NODULATION PROTEIN J"/>
    <property type="match status" value="1"/>
</dbReference>
<comment type="subcellular location">
    <subcellularLocation>
        <location evidence="6">Cell membrane</location>
        <topology evidence="6">Multi-pass membrane protein</topology>
    </subcellularLocation>
    <subcellularLocation>
        <location evidence="1">Membrane</location>
        <topology evidence="1">Multi-pass membrane protein</topology>
    </subcellularLocation>
</comment>
<keyword evidence="3 6" id="KW-1133">Transmembrane helix</keyword>
<evidence type="ECO:0000256" key="3">
    <source>
        <dbReference type="ARBA" id="ARBA00022989"/>
    </source>
</evidence>
<dbReference type="InterPro" id="IPR013525">
    <property type="entry name" value="ABC2_TM"/>
</dbReference>
<organism evidence="8 9">
    <name type="scientific">Naasia lichenicola</name>
    <dbReference type="NCBI Taxonomy" id="2565933"/>
    <lineage>
        <taxon>Bacteria</taxon>
        <taxon>Bacillati</taxon>
        <taxon>Actinomycetota</taxon>
        <taxon>Actinomycetes</taxon>
        <taxon>Micrococcales</taxon>
        <taxon>Microbacteriaceae</taxon>
        <taxon>Naasia</taxon>
    </lineage>
</organism>
<reference evidence="8 9" key="1">
    <citation type="submission" date="2019-04" db="EMBL/GenBank/DDBJ databases">
        <authorList>
            <person name="Jiang L."/>
        </authorList>
    </citation>
    <scope>NUCLEOTIDE SEQUENCE [LARGE SCALE GENOMIC DNA]</scope>
    <source>
        <strain evidence="8 9">YIM 131853</strain>
    </source>
</reference>
<dbReference type="Pfam" id="PF01061">
    <property type="entry name" value="ABC2_membrane"/>
    <property type="match status" value="1"/>
</dbReference>
<feature type="transmembrane region" description="Helical" evidence="6">
    <location>
        <begin position="112"/>
        <end position="138"/>
    </location>
</feature>
<comment type="similarity">
    <text evidence="6">Belongs to the ABC-2 integral membrane protein family.</text>
</comment>
<dbReference type="PANTHER" id="PTHR43229">
    <property type="entry name" value="NODULATION PROTEIN J"/>
    <property type="match status" value="1"/>
</dbReference>
<evidence type="ECO:0000313" key="8">
    <source>
        <dbReference type="EMBL" id="THG32882.1"/>
    </source>
</evidence>
<feature type="domain" description="ABC transmembrane type-2" evidence="7">
    <location>
        <begin position="37"/>
        <end position="262"/>
    </location>
</feature>
<dbReference type="AlphaFoldDB" id="A0A4S4FSJ9"/>
<dbReference type="PROSITE" id="PS51012">
    <property type="entry name" value="ABC_TM2"/>
    <property type="match status" value="1"/>
</dbReference>
<dbReference type="GO" id="GO:0043190">
    <property type="term" value="C:ATP-binding cassette (ABC) transporter complex"/>
    <property type="evidence" value="ECO:0007669"/>
    <property type="project" value="InterPro"/>
</dbReference>
<accession>A0A4S4FSJ9</accession>
<dbReference type="GO" id="GO:0140359">
    <property type="term" value="F:ABC-type transporter activity"/>
    <property type="evidence" value="ECO:0007669"/>
    <property type="project" value="InterPro"/>
</dbReference>
<feature type="transmembrane region" description="Helical" evidence="6">
    <location>
        <begin position="67"/>
        <end position="91"/>
    </location>
</feature>
<keyword evidence="6" id="KW-0813">Transport</keyword>
<evidence type="ECO:0000256" key="5">
    <source>
        <dbReference type="ARBA" id="ARBA00023251"/>
    </source>
</evidence>
<keyword evidence="5" id="KW-0046">Antibiotic resistance</keyword>
<protein>
    <recommendedName>
        <fullName evidence="6">Transport permease protein</fullName>
    </recommendedName>
</protein>
<dbReference type="InterPro" id="IPR000412">
    <property type="entry name" value="ABC_2_transport"/>
</dbReference>
<dbReference type="PIRSF" id="PIRSF006648">
    <property type="entry name" value="DrrB"/>
    <property type="match status" value="1"/>
</dbReference>
<dbReference type="InterPro" id="IPR051784">
    <property type="entry name" value="Nod_factor_ABC_transporter"/>
</dbReference>
<keyword evidence="4 6" id="KW-0472">Membrane</keyword>
<feature type="transmembrane region" description="Helical" evidence="6">
    <location>
        <begin position="150"/>
        <end position="174"/>
    </location>
</feature>
<feature type="transmembrane region" description="Helical" evidence="6">
    <location>
        <begin position="39"/>
        <end position="61"/>
    </location>
</feature>
<name>A0A4S4FSJ9_9MICO</name>
<feature type="transmembrane region" description="Helical" evidence="6">
    <location>
        <begin position="181"/>
        <end position="201"/>
    </location>
</feature>